<keyword evidence="1" id="KW-0472">Membrane</keyword>
<protein>
    <submittedName>
        <fullName evidence="2">Uncharacterized protein</fullName>
    </submittedName>
</protein>
<dbReference type="HOGENOM" id="CLU_2531238_0_0_1"/>
<accession>A0A0E0EJ80</accession>
<sequence length="86" mass="9063">MAPSVERNGRPLPVSYPLPTFHSVDASATATAQRPAASSSAKGLPIVSIPIRAVLLLFFFFFFFFSIHRLLLLAAAAAVAGGEEGC</sequence>
<feature type="transmembrane region" description="Helical" evidence="1">
    <location>
        <begin position="44"/>
        <end position="65"/>
    </location>
</feature>
<reference evidence="2" key="1">
    <citation type="submission" date="2015-04" db="UniProtKB">
        <authorList>
            <consortium name="EnsemblPlants"/>
        </authorList>
    </citation>
    <scope>IDENTIFICATION</scope>
</reference>
<reference evidence="2" key="2">
    <citation type="submission" date="2018-05" db="EMBL/GenBank/DDBJ databases">
        <title>OmerRS3 (Oryza meridionalis Reference Sequence Version 3).</title>
        <authorList>
            <person name="Zhang J."/>
            <person name="Kudrna D."/>
            <person name="Lee S."/>
            <person name="Talag J."/>
            <person name="Welchert J."/>
            <person name="Wing R.A."/>
        </authorList>
    </citation>
    <scope>NUCLEOTIDE SEQUENCE [LARGE SCALE GENOMIC DNA]</scope>
    <source>
        <strain evidence="2">cv. OR44</strain>
    </source>
</reference>
<dbReference type="Gramene" id="OMERI08G06300.6">
    <property type="protein sequence ID" value="OMERI08G06300.6"/>
    <property type="gene ID" value="OMERI08G06300"/>
</dbReference>
<dbReference type="AlphaFoldDB" id="A0A0E0EJ80"/>
<keyword evidence="1" id="KW-1133">Transmembrane helix</keyword>
<keyword evidence="1" id="KW-0812">Transmembrane</keyword>
<dbReference type="Proteomes" id="UP000008021">
    <property type="component" value="Chromosome 8"/>
</dbReference>
<evidence type="ECO:0000313" key="3">
    <source>
        <dbReference type="Proteomes" id="UP000008021"/>
    </source>
</evidence>
<keyword evidence="3" id="KW-1185">Reference proteome</keyword>
<name>A0A0E0EJ80_9ORYZ</name>
<proteinExistence type="predicted"/>
<evidence type="ECO:0000313" key="2">
    <source>
        <dbReference type="EnsemblPlants" id="OMERI08G06300.6"/>
    </source>
</evidence>
<dbReference type="EnsemblPlants" id="OMERI08G06300.6">
    <property type="protein sequence ID" value="OMERI08G06300.6"/>
    <property type="gene ID" value="OMERI08G06300"/>
</dbReference>
<organism evidence="2">
    <name type="scientific">Oryza meridionalis</name>
    <dbReference type="NCBI Taxonomy" id="40149"/>
    <lineage>
        <taxon>Eukaryota</taxon>
        <taxon>Viridiplantae</taxon>
        <taxon>Streptophyta</taxon>
        <taxon>Embryophyta</taxon>
        <taxon>Tracheophyta</taxon>
        <taxon>Spermatophyta</taxon>
        <taxon>Magnoliopsida</taxon>
        <taxon>Liliopsida</taxon>
        <taxon>Poales</taxon>
        <taxon>Poaceae</taxon>
        <taxon>BOP clade</taxon>
        <taxon>Oryzoideae</taxon>
        <taxon>Oryzeae</taxon>
        <taxon>Oryzinae</taxon>
        <taxon>Oryza</taxon>
    </lineage>
</organism>
<evidence type="ECO:0000256" key="1">
    <source>
        <dbReference type="SAM" id="Phobius"/>
    </source>
</evidence>